<dbReference type="AlphaFoldDB" id="A0ABD6DKD6"/>
<evidence type="ECO:0000256" key="1">
    <source>
        <dbReference type="SAM" id="Phobius"/>
    </source>
</evidence>
<gene>
    <name evidence="2" type="ORF">ACFSBL_13280</name>
</gene>
<keyword evidence="1" id="KW-0472">Membrane</keyword>
<proteinExistence type="predicted"/>
<keyword evidence="3" id="KW-1185">Reference proteome</keyword>
<comment type="caution">
    <text evidence="2">The sequence shown here is derived from an EMBL/GenBank/DDBJ whole genome shotgun (WGS) entry which is preliminary data.</text>
</comment>
<keyword evidence="1" id="KW-0812">Transmembrane</keyword>
<protein>
    <recommendedName>
        <fullName evidence="4">PH domain-containing protein</fullName>
    </recommendedName>
</protein>
<accession>A0ABD6DKD6</accession>
<sequence length="252" mass="27949">MSDAYEDYTEGRKRTKWDAVADVVVGYKRYIAGALLVLLIAGNLGWIDLPRVTFAHWFVALALAAGATIGSSAVLYELQDYLDDRRIRLSLAPVNSGVHDVIKVPRKTFSKFRVVGTKFPDRRLITGGKVLVARAIDFDNQVIVPAQEFDDDKYPDDLDLIGDDADGAKIAQYREALLEDARERQRITVDEEVIRESAMGDAVDMFSKALRDVRDGDINLQQMDDQQVAVQAEQLIQDAAQASVDDADGGDE</sequence>
<evidence type="ECO:0008006" key="4">
    <source>
        <dbReference type="Google" id="ProtNLM"/>
    </source>
</evidence>
<evidence type="ECO:0000313" key="2">
    <source>
        <dbReference type="EMBL" id="MFD1646657.1"/>
    </source>
</evidence>
<keyword evidence="1" id="KW-1133">Transmembrane helix</keyword>
<dbReference type="Proteomes" id="UP001597034">
    <property type="component" value="Unassembled WGS sequence"/>
</dbReference>
<reference evidence="2 3" key="1">
    <citation type="journal article" date="2019" name="Int. J. Syst. Evol. Microbiol.">
        <title>The Global Catalogue of Microorganisms (GCM) 10K type strain sequencing project: providing services to taxonomists for standard genome sequencing and annotation.</title>
        <authorList>
            <consortium name="The Broad Institute Genomics Platform"/>
            <consortium name="The Broad Institute Genome Sequencing Center for Infectious Disease"/>
            <person name="Wu L."/>
            <person name="Ma J."/>
        </authorList>
    </citation>
    <scope>NUCLEOTIDE SEQUENCE [LARGE SCALE GENOMIC DNA]</scope>
    <source>
        <strain evidence="2 3">CGMCC 1.10390</strain>
    </source>
</reference>
<feature type="transmembrane region" description="Helical" evidence="1">
    <location>
        <begin position="55"/>
        <end position="78"/>
    </location>
</feature>
<dbReference type="RefSeq" id="WP_256401261.1">
    <property type="nucleotide sequence ID" value="NZ_JANHJR010000003.1"/>
</dbReference>
<feature type="transmembrane region" description="Helical" evidence="1">
    <location>
        <begin position="30"/>
        <end position="49"/>
    </location>
</feature>
<dbReference type="EMBL" id="JBHUDO010000003">
    <property type="protein sequence ID" value="MFD1646657.1"/>
    <property type="molecule type" value="Genomic_DNA"/>
</dbReference>
<name>A0ABD6DKD6_9EURY</name>
<evidence type="ECO:0000313" key="3">
    <source>
        <dbReference type="Proteomes" id="UP001597034"/>
    </source>
</evidence>
<organism evidence="2 3">
    <name type="scientific">Haloarchaeobius litoreus</name>
    <dbReference type="NCBI Taxonomy" id="755306"/>
    <lineage>
        <taxon>Archaea</taxon>
        <taxon>Methanobacteriati</taxon>
        <taxon>Methanobacteriota</taxon>
        <taxon>Stenosarchaea group</taxon>
        <taxon>Halobacteria</taxon>
        <taxon>Halobacteriales</taxon>
        <taxon>Halorubellaceae</taxon>
        <taxon>Haloarchaeobius</taxon>
    </lineage>
</organism>